<dbReference type="PANTHER" id="PTHR30511">
    <property type="entry name" value="ALANINE RACEMASE"/>
    <property type="match status" value="1"/>
</dbReference>
<dbReference type="InterPro" id="IPR009006">
    <property type="entry name" value="Ala_racemase/Decarboxylase_C"/>
</dbReference>
<dbReference type="InterPro" id="IPR029066">
    <property type="entry name" value="PLP-binding_barrel"/>
</dbReference>
<dbReference type="Gene3D" id="2.40.37.10">
    <property type="entry name" value="Lyase, Ornithine Decarboxylase, Chain A, domain 1"/>
    <property type="match status" value="1"/>
</dbReference>
<evidence type="ECO:0000313" key="9">
    <source>
        <dbReference type="EMBL" id="SHG96557.1"/>
    </source>
</evidence>
<evidence type="ECO:0000256" key="3">
    <source>
        <dbReference type="ARBA" id="ARBA00022898"/>
    </source>
</evidence>
<feature type="binding site" evidence="5 7">
    <location>
        <position position="301"/>
    </location>
    <ligand>
        <name>substrate</name>
    </ligand>
</feature>
<dbReference type="EMBL" id="FQWD01000005">
    <property type="protein sequence ID" value="SHG96557.1"/>
    <property type="molecule type" value="Genomic_DNA"/>
</dbReference>
<evidence type="ECO:0000256" key="5">
    <source>
        <dbReference type="HAMAP-Rule" id="MF_01201"/>
    </source>
</evidence>
<dbReference type="GO" id="GO:0008784">
    <property type="term" value="F:alanine racemase activity"/>
    <property type="evidence" value="ECO:0007669"/>
    <property type="project" value="UniProtKB-UniRule"/>
</dbReference>
<dbReference type="Pfam" id="PF00842">
    <property type="entry name" value="Ala_racemase_C"/>
    <property type="match status" value="1"/>
</dbReference>
<sequence length="363" mass="39209">MSRQTRAIIHPQALQHNFARLQPSLPSRAIAVIKADAYGHGAVTVATALSDLCTCFAVAICDEVRPLRDAGITQPVVVLEGPHDMQDCQMAKASNSILVVHNTVQLDWLTTLPASQRPEVWLKVDSGMHRLGFSVDDAIALLASHEWLTEQPCVLVTHFACADEPDNPFNTAQFDAFNRIAAATNLPVCVANSAATLTHPDQWGAWCRLGIGMYGASPLANKTAAQLELQAAMTLQAEVIGLHNVKKGESVGYSQSWKAPRDSVIATVGIGYADGYPRHCPTGTPVVIRGHRAPLVGRVSMDMITIDVTDIPDVALQDTVELWGRQLPVDEVAQCAGTISYELTTRVSTRVPRTVEQAARDNP</sequence>
<comment type="pathway">
    <text evidence="5">Amino-acid biosynthesis; D-alanine biosynthesis; D-alanine from L-alanine: step 1/1.</text>
</comment>
<dbReference type="EC" id="5.1.1.1" evidence="5"/>
<keyword evidence="10" id="KW-1185">Reference proteome</keyword>
<evidence type="ECO:0000256" key="6">
    <source>
        <dbReference type="PIRSR" id="PIRSR600821-50"/>
    </source>
</evidence>
<dbReference type="Pfam" id="PF01168">
    <property type="entry name" value="Ala_racemase_N"/>
    <property type="match status" value="1"/>
</dbReference>
<proteinExistence type="inferred from homology"/>
<dbReference type="Proteomes" id="UP000184520">
    <property type="component" value="Unassembled WGS sequence"/>
</dbReference>
<dbReference type="PANTHER" id="PTHR30511:SF0">
    <property type="entry name" value="ALANINE RACEMASE, CATABOLIC-RELATED"/>
    <property type="match status" value="1"/>
</dbReference>
<dbReference type="OrthoDB" id="9813814at2"/>
<dbReference type="SUPFAM" id="SSF51419">
    <property type="entry name" value="PLP-binding barrel"/>
    <property type="match status" value="1"/>
</dbReference>
<dbReference type="UniPathway" id="UPA00042">
    <property type="reaction ID" value="UER00497"/>
</dbReference>
<name>A0A1M5P4D6_9ALTE</name>
<organism evidence="9 10">
    <name type="scientific">Marisediminitalea aggregata</name>
    <dbReference type="NCBI Taxonomy" id="634436"/>
    <lineage>
        <taxon>Bacteria</taxon>
        <taxon>Pseudomonadati</taxon>
        <taxon>Pseudomonadota</taxon>
        <taxon>Gammaproteobacteria</taxon>
        <taxon>Alteromonadales</taxon>
        <taxon>Alteromonadaceae</taxon>
        <taxon>Marisediminitalea</taxon>
    </lineage>
</organism>
<feature type="modified residue" description="N6-(pyridoxal phosphate)lysine" evidence="5 6">
    <location>
        <position position="34"/>
    </location>
</feature>
<dbReference type="SMART" id="SM01005">
    <property type="entry name" value="Ala_racemase_C"/>
    <property type="match status" value="1"/>
</dbReference>
<dbReference type="NCBIfam" id="TIGR00492">
    <property type="entry name" value="alr"/>
    <property type="match status" value="1"/>
</dbReference>
<gene>
    <name evidence="9" type="ORF">SAMN05216361_3461</name>
</gene>
<dbReference type="InterPro" id="IPR001608">
    <property type="entry name" value="Ala_racemase_N"/>
</dbReference>
<dbReference type="STRING" id="634436.SAMN05216361_3461"/>
<dbReference type="Gene3D" id="3.20.20.10">
    <property type="entry name" value="Alanine racemase"/>
    <property type="match status" value="1"/>
</dbReference>
<dbReference type="GO" id="GO:0005829">
    <property type="term" value="C:cytosol"/>
    <property type="evidence" value="ECO:0007669"/>
    <property type="project" value="TreeGrafter"/>
</dbReference>
<keyword evidence="3 5" id="KW-0663">Pyridoxal phosphate</keyword>
<evidence type="ECO:0000256" key="1">
    <source>
        <dbReference type="ARBA" id="ARBA00000316"/>
    </source>
</evidence>
<dbReference type="PROSITE" id="PS00395">
    <property type="entry name" value="ALANINE_RACEMASE"/>
    <property type="match status" value="1"/>
</dbReference>
<dbReference type="PRINTS" id="PR00992">
    <property type="entry name" value="ALARACEMASE"/>
</dbReference>
<feature type="active site" description="Proton acceptor; specific for L-alanine" evidence="5">
    <location>
        <position position="253"/>
    </location>
</feature>
<dbReference type="InterPro" id="IPR011079">
    <property type="entry name" value="Ala_racemase_C"/>
</dbReference>
<feature type="domain" description="Alanine racemase C-terminal" evidence="8">
    <location>
        <begin position="232"/>
        <end position="356"/>
    </location>
</feature>
<protein>
    <recommendedName>
        <fullName evidence="5">Alanine racemase</fullName>
        <ecNumber evidence="5">5.1.1.1</ecNumber>
    </recommendedName>
</protein>
<accession>A0A1M5P4D6</accession>
<reference evidence="10" key="1">
    <citation type="submission" date="2016-11" db="EMBL/GenBank/DDBJ databases">
        <authorList>
            <person name="Varghese N."/>
            <person name="Submissions S."/>
        </authorList>
    </citation>
    <scope>NUCLEOTIDE SEQUENCE [LARGE SCALE GENOMIC DNA]</scope>
    <source>
        <strain evidence="10">CGMCC 1.8995</strain>
    </source>
</reference>
<evidence type="ECO:0000256" key="4">
    <source>
        <dbReference type="ARBA" id="ARBA00023235"/>
    </source>
</evidence>
<feature type="active site" description="Proton acceptor; specific for D-alanine" evidence="5">
    <location>
        <position position="34"/>
    </location>
</feature>
<dbReference type="GO" id="GO:0030632">
    <property type="term" value="P:D-alanine biosynthetic process"/>
    <property type="evidence" value="ECO:0007669"/>
    <property type="project" value="UniProtKB-UniRule"/>
</dbReference>
<keyword evidence="4 5" id="KW-0413">Isomerase</keyword>
<dbReference type="AlphaFoldDB" id="A0A1M5P4D6"/>
<evidence type="ECO:0000256" key="2">
    <source>
        <dbReference type="ARBA" id="ARBA00001933"/>
    </source>
</evidence>
<dbReference type="RefSeq" id="WP_073324395.1">
    <property type="nucleotide sequence ID" value="NZ_FQWD01000005.1"/>
</dbReference>
<dbReference type="InterPro" id="IPR000821">
    <property type="entry name" value="Ala_racemase"/>
</dbReference>
<comment type="function">
    <text evidence="5">Catalyzes the interconversion of L-alanine and D-alanine. May also act on other amino acids.</text>
</comment>
<comment type="cofactor">
    <cofactor evidence="2 5 6">
        <name>pyridoxal 5'-phosphate</name>
        <dbReference type="ChEBI" id="CHEBI:597326"/>
    </cofactor>
</comment>
<dbReference type="CDD" id="cd06827">
    <property type="entry name" value="PLPDE_III_AR_proteobact"/>
    <property type="match status" value="1"/>
</dbReference>
<comment type="similarity">
    <text evidence="5">Belongs to the alanine racemase family.</text>
</comment>
<evidence type="ECO:0000259" key="8">
    <source>
        <dbReference type="SMART" id="SM01005"/>
    </source>
</evidence>
<evidence type="ECO:0000313" key="10">
    <source>
        <dbReference type="Proteomes" id="UP000184520"/>
    </source>
</evidence>
<comment type="catalytic activity">
    <reaction evidence="1 5">
        <text>L-alanine = D-alanine</text>
        <dbReference type="Rhea" id="RHEA:20249"/>
        <dbReference type="ChEBI" id="CHEBI:57416"/>
        <dbReference type="ChEBI" id="CHEBI:57972"/>
        <dbReference type="EC" id="5.1.1.1"/>
    </reaction>
</comment>
<evidence type="ECO:0000256" key="7">
    <source>
        <dbReference type="PIRSR" id="PIRSR600821-52"/>
    </source>
</evidence>
<feature type="binding site" evidence="5 7">
    <location>
        <position position="130"/>
    </location>
    <ligand>
        <name>substrate</name>
    </ligand>
</feature>
<dbReference type="SUPFAM" id="SSF50621">
    <property type="entry name" value="Alanine racemase C-terminal domain-like"/>
    <property type="match status" value="1"/>
</dbReference>
<dbReference type="FunFam" id="3.20.20.10:FF:000002">
    <property type="entry name" value="Alanine racemase"/>
    <property type="match status" value="1"/>
</dbReference>
<dbReference type="InterPro" id="IPR020622">
    <property type="entry name" value="Ala_racemase_pyridoxalP-BS"/>
</dbReference>
<dbReference type="HAMAP" id="MF_01201">
    <property type="entry name" value="Ala_racemase"/>
    <property type="match status" value="1"/>
</dbReference>
<dbReference type="GO" id="GO:0030170">
    <property type="term" value="F:pyridoxal phosphate binding"/>
    <property type="evidence" value="ECO:0007669"/>
    <property type="project" value="UniProtKB-UniRule"/>
</dbReference>